<proteinExistence type="predicted"/>
<accession>A0A0H1B5L0</accession>
<keyword evidence="4" id="KW-1185">Reference proteome</keyword>
<feature type="domain" description="F-box" evidence="2">
    <location>
        <begin position="3"/>
        <end position="58"/>
    </location>
</feature>
<evidence type="ECO:0000313" key="4">
    <source>
        <dbReference type="Proteomes" id="UP000053573"/>
    </source>
</evidence>
<dbReference type="OrthoDB" id="5359231at2759"/>
<feature type="region of interest" description="Disordered" evidence="1">
    <location>
        <begin position="374"/>
        <end position="408"/>
    </location>
</feature>
<reference evidence="4" key="1">
    <citation type="journal article" date="2015" name="PLoS Genet.">
        <title>The dynamic genome and transcriptome of the human fungal pathogen Blastomyces and close relative Emmonsia.</title>
        <authorList>
            <person name="Munoz J.F."/>
            <person name="Gauthier G.M."/>
            <person name="Desjardins C.A."/>
            <person name="Gallo J.E."/>
            <person name="Holder J."/>
            <person name="Sullivan T.D."/>
            <person name="Marty A.J."/>
            <person name="Carmen J.C."/>
            <person name="Chen Z."/>
            <person name="Ding L."/>
            <person name="Gujja S."/>
            <person name="Magrini V."/>
            <person name="Misas E."/>
            <person name="Mitreva M."/>
            <person name="Priest M."/>
            <person name="Saif S."/>
            <person name="Whiston E.A."/>
            <person name="Young S."/>
            <person name="Zeng Q."/>
            <person name="Goldman W.E."/>
            <person name="Mardis E.R."/>
            <person name="Taylor J.W."/>
            <person name="McEwen J.G."/>
            <person name="Clay O.K."/>
            <person name="Klein B.S."/>
            <person name="Cuomo C.A."/>
        </authorList>
    </citation>
    <scope>NUCLEOTIDE SEQUENCE [LARGE SCALE GENOMIC DNA]</scope>
    <source>
        <strain evidence="4">UAMH 139</strain>
    </source>
</reference>
<dbReference type="AlphaFoldDB" id="A0A0H1B5L0"/>
<gene>
    <name evidence="3" type="ORF">EMPG_17786</name>
</gene>
<name>A0A0H1B5L0_9EURO</name>
<dbReference type="Proteomes" id="UP000053573">
    <property type="component" value="Unassembled WGS sequence"/>
</dbReference>
<evidence type="ECO:0000256" key="1">
    <source>
        <dbReference type="SAM" id="MobiDB-lite"/>
    </source>
</evidence>
<evidence type="ECO:0000313" key="3">
    <source>
        <dbReference type="EMBL" id="KLJ06724.1"/>
    </source>
</evidence>
<dbReference type="EMBL" id="LDEV01002987">
    <property type="protein sequence ID" value="KLJ06724.1"/>
    <property type="molecule type" value="Genomic_DNA"/>
</dbReference>
<organism evidence="3 4">
    <name type="scientific">Blastomyces silverae</name>
    <dbReference type="NCBI Taxonomy" id="2060906"/>
    <lineage>
        <taxon>Eukaryota</taxon>
        <taxon>Fungi</taxon>
        <taxon>Dikarya</taxon>
        <taxon>Ascomycota</taxon>
        <taxon>Pezizomycotina</taxon>
        <taxon>Eurotiomycetes</taxon>
        <taxon>Eurotiomycetidae</taxon>
        <taxon>Onygenales</taxon>
        <taxon>Ajellomycetaceae</taxon>
        <taxon>Blastomyces</taxon>
    </lineage>
</organism>
<comment type="caution">
    <text evidence="3">The sequence shown here is derived from an EMBL/GenBank/DDBJ whole genome shotgun (WGS) entry which is preliminary data.</text>
</comment>
<protein>
    <recommendedName>
        <fullName evidence="2">F-box domain-containing protein</fullName>
    </recommendedName>
</protein>
<dbReference type="InterPro" id="IPR036047">
    <property type="entry name" value="F-box-like_dom_sf"/>
</dbReference>
<dbReference type="InterPro" id="IPR001810">
    <property type="entry name" value="F-box_dom"/>
</dbReference>
<dbReference type="SUPFAM" id="SSF81383">
    <property type="entry name" value="F-box domain"/>
    <property type="match status" value="1"/>
</dbReference>
<sequence length="672" mass="77414">MPTTTIDDIPFDLWYQIASCLDPQDYINLSFANRKLYSLLKSDFTARNAVQTDTFTKLSISHTREGKLALAGKITYVEALRRTYDVREAVANAQPYSACLVAYGEAFLFNQGVLCYLDRGEIRTLDVHGAAREEQVVNIGAVLRRACTVSPDFSQEVEFSLLNYSHGIVAGLCEMEGRQAWLIVLDIRAKCTRKNGRLLLLQQLESSRRIFVRHNEKVLFYGTHSEFAGHGHHEWVIHSWDLTQKKPLAERPVQLENFVGSEIGSSICFEIHDNHFYAISNETGFEDEEIDWTSYYICLRFPVETPHNVEWRRLWRRQHREGPIHDTWTNISLRTDDATNQLLIVESRREWRRAGSEHYRTYYMQPLSCFITDPADKKDGVGQPKDWQTGSEPHSSHESPSPGFPGYLPVPVLPNDPLALALDDRNKPNYEPPKKRLRRYYHPEYDDHEISSPNRRDFILAKTKYRTYNHCASAFVDLVNDNSQFNQPRDHLRLRIGSRKRKCPIGEDGLLYPSELDEDNKPIPDSDERFESRGIKLWPPLHSHPDLLSLLCPPKRCGNVEAASDERSIIYSTDPSAPGGRRPIVLISFDPTIRLDNIRRLSVKLTAEESTLPVEIDREDTRLSKGKRKASIDIESNRLAPGPSTPSARLPIPWFRTEEAMYLHINRSYWLR</sequence>
<dbReference type="PROSITE" id="PS50181">
    <property type="entry name" value="FBOX"/>
    <property type="match status" value="1"/>
</dbReference>
<dbReference type="SMART" id="SM00256">
    <property type="entry name" value="FBOX"/>
    <property type="match status" value="1"/>
</dbReference>
<dbReference type="Pfam" id="PF00646">
    <property type="entry name" value="F-box"/>
    <property type="match status" value="1"/>
</dbReference>
<evidence type="ECO:0000259" key="2">
    <source>
        <dbReference type="PROSITE" id="PS50181"/>
    </source>
</evidence>
<dbReference type="STRING" id="2060906.A0A0H1B5L0"/>